<dbReference type="Proteomes" id="UP001066276">
    <property type="component" value="Chromosome 6"/>
</dbReference>
<comment type="caution">
    <text evidence="2">The sequence shown here is derived from an EMBL/GenBank/DDBJ whole genome shotgun (WGS) entry which is preliminary data.</text>
</comment>
<name>A0AAV7QI70_PLEWA</name>
<dbReference type="AlphaFoldDB" id="A0AAV7QI70"/>
<evidence type="ECO:0000256" key="1">
    <source>
        <dbReference type="SAM" id="MobiDB-lite"/>
    </source>
</evidence>
<feature type="compositionally biased region" description="Low complexity" evidence="1">
    <location>
        <begin position="72"/>
        <end position="83"/>
    </location>
</feature>
<accession>A0AAV7QI70</accession>
<dbReference type="EMBL" id="JANPWB010000010">
    <property type="protein sequence ID" value="KAJ1137975.1"/>
    <property type="molecule type" value="Genomic_DNA"/>
</dbReference>
<organism evidence="2 3">
    <name type="scientific">Pleurodeles waltl</name>
    <name type="common">Iberian ribbed newt</name>
    <dbReference type="NCBI Taxonomy" id="8319"/>
    <lineage>
        <taxon>Eukaryota</taxon>
        <taxon>Metazoa</taxon>
        <taxon>Chordata</taxon>
        <taxon>Craniata</taxon>
        <taxon>Vertebrata</taxon>
        <taxon>Euteleostomi</taxon>
        <taxon>Amphibia</taxon>
        <taxon>Batrachia</taxon>
        <taxon>Caudata</taxon>
        <taxon>Salamandroidea</taxon>
        <taxon>Salamandridae</taxon>
        <taxon>Pleurodelinae</taxon>
        <taxon>Pleurodeles</taxon>
    </lineage>
</organism>
<feature type="region of interest" description="Disordered" evidence="1">
    <location>
        <begin position="18"/>
        <end position="114"/>
    </location>
</feature>
<evidence type="ECO:0000313" key="3">
    <source>
        <dbReference type="Proteomes" id="UP001066276"/>
    </source>
</evidence>
<evidence type="ECO:0000313" key="2">
    <source>
        <dbReference type="EMBL" id="KAJ1137975.1"/>
    </source>
</evidence>
<sequence>MLQLGLIQCSQAGSSKIRAFAPAPPVPGKAPAGAQSFQGPQFPSGAPGSAIQPRTADASAAAHGPLTPFLPRPAALRQAAASSEGRGRKPLLATGRAARLAARPKSALGAQSRRPVIRRKVPTLGLDQRVGEDYSGRPLWSWLIRRPPCS</sequence>
<feature type="compositionally biased region" description="Low complexity" evidence="1">
    <location>
        <begin position="91"/>
        <end position="103"/>
    </location>
</feature>
<reference evidence="2" key="1">
    <citation type="journal article" date="2022" name="bioRxiv">
        <title>Sequencing and chromosome-scale assembly of the giantPleurodeles waltlgenome.</title>
        <authorList>
            <person name="Brown T."/>
            <person name="Elewa A."/>
            <person name="Iarovenko S."/>
            <person name="Subramanian E."/>
            <person name="Araus A.J."/>
            <person name="Petzold A."/>
            <person name="Susuki M."/>
            <person name="Suzuki K.-i.T."/>
            <person name="Hayashi T."/>
            <person name="Toyoda A."/>
            <person name="Oliveira C."/>
            <person name="Osipova E."/>
            <person name="Leigh N.D."/>
            <person name="Simon A."/>
            <person name="Yun M.H."/>
        </authorList>
    </citation>
    <scope>NUCLEOTIDE SEQUENCE</scope>
    <source>
        <strain evidence="2">20211129_DDA</strain>
        <tissue evidence="2">Liver</tissue>
    </source>
</reference>
<protein>
    <submittedName>
        <fullName evidence="2">Uncharacterized protein</fullName>
    </submittedName>
</protein>
<keyword evidence="3" id="KW-1185">Reference proteome</keyword>
<gene>
    <name evidence="2" type="ORF">NDU88_004368</name>
</gene>
<proteinExistence type="predicted"/>